<dbReference type="InterPro" id="IPR023187">
    <property type="entry name" value="Tscrpt_reg_MarR-type_CS"/>
</dbReference>
<dbReference type="PROSITE" id="PS50995">
    <property type="entry name" value="HTH_MARR_2"/>
    <property type="match status" value="1"/>
</dbReference>
<dbReference type="EMBL" id="RQXW01000023">
    <property type="protein sequence ID" value="RTE64401.1"/>
    <property type="molecule type" value="Genomic_DNA"/>
</dbReference>
<dbReference type="InterPro" id="IPR000835">
    <property type="entry name" value="HTH_MarR-typ"/>
</dbReference>
<evidence type="ECO:0000256" key="2">
    <source>
        <dbReference type="ARBA" id="ARBA00023125"/>
    </source>
</evidence>
<dbReference type="Proteomes" id="UP000283087">
    <property type="component" value="Unassembled WGS sequence"/>
</dbReference>
<dbReference type="PANTHER" id="PTHR33164:SF44">
    <property type="entry name" value="TRANSCRIPTIONAL REGULATORY PROTEIN"/>
    <property type="match status" value="1"/>
</dbReference>
<dbReference type="Gene3D" id="1.10.10.10">
    <property type="entry name" value="Winged helix-like DNA-binding domain superfamily/Winged helix DNA-binding domain"/>
    <property type="match status" value="1"/>
</dbReference>
<dbReference type="InterPro" id="IPR039422">
    <property type="entry name" value="MarR/SlyA-like"/>
</dbReference>
<dbReference type="RefSeq" id="WP_126159940.1">
    <property type="nucleotide sequence ID" value="NZ_RQXW01000023.1"/>
</dbReference>
<comment type="caution">
    <text evidence="5">The sequence shown here is derived from an EMBL/GenBank/DDBJ whole genome shotgun (WGS) entry which is preliminary data.</text>
</comment>
<sequence>MKPETIRPADLPDAVHICTSELVFWGPRFATISANAKLAEMGLTRSHFRVMYFVRFRRGIRTNELQELLMINAASLNRVMRELVRDDYIEQITNEDDRRIRHHYVTAKGLSVLEIAFAEQKATLDKVFAEVGETAVRHFLEVLYHLIPPERRQYLTIKPEDLPI</sequence>
<evidence type="ECO:0000256" key="1">
    <source>
        <dbReference type="ARBA" id="ARBA00023015"/>
    </source>
</evidence>
<accession>A0A430KLQ0</accession>
<dbReference type="Pfam" id="PF12802">
    <property type="entry name" value="MarR_2"/>
    <property type="match status" value="1"/>
</dbReference>
<evidence type="ECO:0000313" key="6">
    <source>
        <dbReference type="Proteomes" id="UP000283087"/>
    </source>
</evidence>
<keyword evidence="1" id="KW-0805">Transcription regulation</keyword>
<feature type="domain" description="HTH marR-type" evidence="4">
    <location>
        <begin position="1"/>
        <end position="148"/>
    </location>
</feature>
<protein>
    <submittedName>
        <fullName evidence="5">MarR family transcriptional regulator</fullName>
    </submittedName>
</protein>
<organism evidence="5 6">
    <name type="scientific">Amphritea opalescens</name>
    <dbReference type="NCBI Taxonomy" id="2490544"/>
    <lineage>
        <taxon>Bacteria</taxon>
        <taxon>Pseudomonadati</taxon>
        <taxon>Pseudomonadota</taxon>
        <taxon>Gammaproteobacteria</taxon>
        <taxon>Oceanospirillales</taxon>
        <taxon>Oceanospirillaceae</taxon>
        <taxon>Amphritea</taxon>
    </lineage>
</organism>
<dbReference type="PANTHER" id="PTHR33164">
    <property type="entry name" value="TRANSCRIPTIONAL REGULATOR, MARR FAMILY"/>
    <property type="match status" value="1"/>
</dbReference>
<reference evidence="5 6" key="1">
    <citation type="submission" date="2018-11" db="EMBL/GenBank/DDBJ databases">
        <title>The draft genome sequence of Amphritea opalescens ANRC-JH13T.</title>
        <authorList>
            <person name="Fang Z."/>
            <person name="Zhang Y."/>
            <person name="Han X."/>
        </authorList>
    </citation>
    <scope>NUCLEOTIDE SEQUENCE [LARGE SCALE GENOMIC DNA]</scope>
    <source>
        <strain evidence="5 6">ANRC-JH13</strain>
    </source>
</reference>
<dbReference type="InterPro" id="IPR036390">
    <property type="entry name" value="WH_DNA-bd_sf"/>
</dbReference>
<keyword evidence="3" id="KW-0804">Transcription</keyword>
<dbReference type="GO" id="GO:0006950">
    <property type="term" value="P:response to stress"/>
    <property type="evidence" value="ECO:0007669"/>
    <property type="project" value="TreeGrafter"/>
</dbReference>
<dbReference type="OrthoDB" id="9799368at2"/>
<dbReference type="AlphaFoldDB" id="A0A430KLQ0"/>
<dbReference type="SMART" id="SM00347">
    <property type="entry name" value="HTH_MARR"/>
    <property type="match status" value="1"/>
</dbReference>
<dbReference type="GO" id="GO:0003700">
    <property type="term" value="F:DNA-binding transcription factor activity"/>
    <property type="evidence" value="ECO:0007669"/>
    <property type="project" value="InterPro"/>
</dbReference>
<evidence type="ECO:0000259" key="4">
    <source>
        <dbReference type="PROSITE" id="PS50995"/>
    </source>
</evidence>
<dbReference type="PROSITE" id="PS01117">
    <property type="entry name" value="HTH_MARR_1"/>
    <property type="match status" value="1"/>
</dbReference>
<proteinExistence type="predicted"/>
<evidence type="ECO:0000256" key="3">
    <source>
        <dbReference type="ARBA" id="ARBA00023163"/>
    </source>
</evidence>
<dbReference type="GO" id="GO:0003677">
    <property type="term" value="F:DNA binding"/>
    <property type="evidence" value="ECO:0007669"/>
    <property type="project" value="UniProtKB-KW"/>
</dbReference>
<evidence type="ECO:0000313" key="5">
    <source>
        <dbReference type="EMBL" id="RTE64401.1"/>
    </source>
</evidence>
<gene>
    <name evidence="5" type="ORF">EH243_17425</name>
</gene>
<name>A0A430KLQ0_9GAMM</name>
<keyword evidence="6" id="KW-1185">Reference proteome</keyword>
<dbReference type="InterPro" id="IPR036388">
    <property type="entry name" value="WH-like_DNA-bd_sf"/>
</dbReference>
<dbReference type="SUPFAM" id="SSF46785">
    <property type="entry name" value="Winged helix' DNA-binding domain"/>
    <property type="match status" value="1"/>
</dbReference>
<keyword evidence="2" id="KW-0238">DNA-binding</keyword>